<comment type="similarity">
    <text evidence="2 6">Belongs to the zinc-containing alcohol dehydrogenase family.</text>
</comment>
<feature type="domain" description="Alcohol dehydrogenase-like C-terminal" evidence="7">
    <location>
        <begin position="213"/>
        <end position="294"/>
    </location>
</feature>
<gene>
    <name evidence="9" type="ORF">BHK98_04720</name>
</gene>
<dbReference type="CDD" id="cd08237">
    <property type="entry name" value="ribitol-5-phosphate_DH"/>
    <property type="match status" value="1"/>
</dbReference>
<proteinExistence type="inferred from homology"/>
<dbReference type="InterPro" id="IPR013154">
    <property type="entry name" value="ADH-like_N"/>
</dbReference>
<evidence type="ECO:0000256" key="6">
    <source>
        <dbReference type="HAMAP-Rule" id="MF_02069"/>
    </source>
</evidence>
<dbReference type="STRING" id="1261640.BHK98_04720"/>
<dbReference type="EMBL" id="MJIE01000001">
    <property type="protein sequence ID" value="OLR55424.1"/>
    <property type="molecule type" value="Genomic_DNA"/>
</dbReference>
<protein>
    <recommendedName>
        <fullName evidence="6">Ribulose-5-phosphate reductase</fullName>
        <shortName evidence="6">Ribulose-5-P reductase</shortName>
        <ecNumber evidence="6">1.1.1.405</ecNumber>
    </recommendedName>
    <alternativeName>
        <fullName evidence="6">Ribitol-5-phosphate dehydrogenase</fullName>
    </alternativeName>
</protein>
<comment type="cofactor">
    <cofactor evidence="1 6">
        <name>Zn(2+)</name>
        <dbReference type="ChEBI" id="CHEBI:29105"/>
    </cofactor>
</comment>
<evidence type="ECO:0000256" key="4">
    <source>
        <dbReference type="ARBA" id="ARBA00022833"/>
    </source>
</evidence>
<evidence type="ECO:0000313" key="9">
    <source>
        <dbReference type="EMBL" id="OLR55424.1"/>
    </source>
</evidence>
<dbReference type="HAMAP" id="MF_02069">
    <property type="entry name" value="TarJ"/>
    <property type="match status" value="1"/>
</dbReference>
<comment type="function">
    <text evidence="6">Catalyzes the NADPH dependent reduction of D-ribulose 5-phosphate to D-ribitol 5-phosphate.</text>
</comment>
<dbReference type="EC" id="1.1.1.405" evidence="6"/>
<evidence type="ECO:0000259" key="7">
    <source>
        <dbReference type="Pfam" id="PF00107"/>
    </source>
</evidence>
<name>A0A1Q9JGZ4_9FIRM</name>
<evidence type="ECO:0000256" key="5">
    <source>
        <dbReference type="ARBA" id="ARBA00023002"/>
    </source>
</evidence>
<dbReference type="InterPro" id="IPR034710">
    <property type="entry name" value="TarJ"/>
</dbReference>
<dbReference type="Proteomes" id="UP000187404">
    <property type="component" value="Unassembled WGS sequence"/>
</dbReference>
<comment type="catalytic activity">
    <reaction evidence="6">
        <text>D-ribitol 5-phosphate + NADP(+) = D-ribulose 5-phosphate + NADPH + H(+)</text>
        <dbReference type="Rhea" id="RHEA:19921"/>
        <dbReference type="ChEBI" id="CHEBI:15378"/>
        <dbReference type="ChEBI" id="CHEBI:57695"/>
        <dbReference type="ChEBI" id="CHEBI:57783"/>
        <dbReference type="ChEBI" id="CHEBI:58121"/>
        <dbReference type="ChEBI" id="CHEBI:58349"/>
        <dbReference type="EC" id="1.1.1.405"/>
    </reaction>
</comment>
<feature type="binding site" evidence="6">
    <location>
        <position position="64"/>
    </location>
    <ligand>
        <name>Zn(2+)</name>
        <dbReference type="ChEBI" id="CHEBI:29105"/>
        <note>catalytic</note>
    </ligand>
</feature>
<evidence type="ECO:0000256" key="1">
    <source>
        <dbReference type="ARBA" id="ARBA00001947"/>
    </source>
</evidence>
<dbReference type="Gene3D" id="3.40.50.720">
    <property type="entry name" value="NAD(P)-binding Rossmann-like Domain"/>
    <property type="match status" value="1"/>
</dbReference>
<dbReference type="Pfam" id="PF08240">
    <property type="entry name" value="ADH_N"/>
    <property type="match status" value="1"/>
</dbReference>
<keyword evidence="6" id="KW-0521">NADP</keyword>
<dbReference type="RefSeq" id="WP_075712419.1">
    <property type="nucleotide sequence ID" value="NZ_MJIE01000001.1"/>
</dbReference>
<keyword evidence="3 6" id="KW-0479">Metal-binding</keyword>
<dbReference type="GO" id="GO:0050256">
    <property type="term" value="F:ribitol-5-phosphate 2-dehydrogenase [NAD(P)+] activity"/>
    <property type="evidence" value="ECO:0007669"/>
    <property type="project" value="UniProtKB-UniRule"/>
</dbReference>
<dbReference type="SUPFAM" id="SSF50129">
    <property type="entry name" value="GroES-like"/>
    <property type="match status" value="1"/>
</dbReference>
<organism evidence="9 10">
    <name type="scientific">Hornefia porci</name>
    <dbReference type="NCBI Taxonomy" id="2652292"/>
    <lineage>
        <taxon>Bacteria</taxon>
        <taxon>Bacillati</taxon>
        <taxon>Bacillota</taxon>
        <taxon>Clostridia</taxon>
        <taxon>Peptostreptococcales</taxon>
        <taxon>Anaerovoracaceae</taxon>
        <taxon>Hornefia</taxon>
    </lineage>
</organism>
<evidence type="ECO:0000259" key="8">
    <source>
        <dbReference type="Pfam" id="PF08240"/>
    </source>
</evidence>
<dbReference type="PANTHER" id="PTHR43350">
    <property type="entry name" value="NAD-DEPENDENT ALCOHOL DEHYDROGENASE"/>
    <property type="match status" value="1"/>
</dbReference>
<dbReference type="Pfam" id="PF00107">
    <property type="entry name" value="ADH_zinc_N"/>
    <property type="match status" value="1"/>
</dbReference>
<accession>A0A1Q9JGZ4</accession>
<dbReference type="InterPro" id="IPR011032">
    <property type="entry name" value="GroES-like_sf"/>
</dbReference>
<feature type="binding site" evidence="6">
    <location>
        <position position="144"/>
    </location>
    <ligand>
        <name>Zn(2+)</name>
        <dbReference type="ChEBI" id="CHEBI:29105"/>
        <note>catalytic</note>
    </ligand>
</feature>
<evidence type="ECO:0000313" key="10">
    <source>
        <dbReference type="Proteomes" id="UP000187404"/>
    </source>
</evidence>
<dbReference type="Gene3D" id="3.90.180.10">
    <property type="entry name" value="Medium-chain alcohol dehydrogenases, catalytic domain"/>
    <property type="match status" value="1"/>
</dbReference>
<dbReference type="InterPro" id="IPR013149">
    <property type="entry name" value="ADH-like_C"/>
</dbReference>
<evidence type="ECO:0000256" key="3">
    <source>
        <dbReference type="ARBA" id="ARBA00022723"/>
    </source>
</evidence>
<dbReference type="GO" id="GO:0008270">
    <property type="term" value="F:zinc ion binding"/>
    <property type="evidence" value="ECO:0007669"/>
    <property type="project" value="UniProtKB-UniRule"/>
</dbReference>
<dbReference type="OrthoDB" id="1700359at2"/>
<sequence>MLNTIYRLVAPRRFEAEFSDISLTDDNIIVRPTHLSICNADQRYYQGKRAPEVLKKKLPMALIHEGIGDVLYDPRGEYKPGQSVAMVPNTPVEKDDVIAENYLRSSKFRASGFDGFMQDSVAIGRDRLVLLPEGINKRVAAFTELVSVSYHTINRFDVRAHRRRDRIGVWGDGNLAFITALLLKKRMPDSQVLIFGKNDYKMADFVFADATYDITDIPQELRVDHAFECVGTEASGIAVNQIIDFINPEGTIAIMGVSENPVPLNTRMILEKGLNVFGSSRSGVQDFRDTIQLYNSNKDVEEYLESIIGETITVRSIADMNRAFDADIRKSGGKTVMVWEK</sequence>
<reference evidence="9 10" key="1">
    <citation type="journal article" date="2016" name="Appl. Environ. Microbiol.">
        <title>Function and Phylogeny of Bacterial Butyryl Coenzyme A:Acetate Transferases and Their Diversity in the Proximal Colon of Swine.</title>
        <authorList>
            <person name="Trachsel J."/>
            <person name="Bayles D.O."/>
            <person name="Looft T."/>
            <person name="Levine U.Y."/>
            <person name="Allen H.K."/>
        </authorList>
    </citation>
    <scope>NUCLEOTIDE SEQUENCE [LARGE SCALE GENOMIC DNA]</scope>
    <source>
        <strain evidence="9 10">68-3-10</strain>
    </source>
</reference>
<evidence type="ECO:0000256" key="2">
    <source>
        <dbReference type="ARBA" id="ARBA00008072"/>
    </source>
</evidence>
<feature type="binding site" evidence="6">
    <location>
        <position position="38"/>
    </location>
    <ligand>
        <name>Zn(2+)</name>
        <dbReference type="ChEBI" id="CHEBI:29105"/>
        <note>catalytic</note>
    </ligand>
</feature>
<dbReference type="PANTHER" id="PTHR43350:SF19">
    <property type="entry name" value="D-GULOSIDE 3-DEHYDROGENASE"/>
    <property type="match status" value="1"/>
</dbReference>
<keyword evidence="5 6" id="KW-0560">Oxidoreductase</keyword>
<dbReference type="InterPro" id="IPR036291">
    <property type="entry name" value="NAD(P)-bd_dom_sf"/>
</dbReference>
<keyword evidence="4 6" id="KW-0862">Zinc</keyword>
<feature type="binding site" evidence="6">
    <location>
        <position position="65"/>
    </location>
    <ligand>
        <name>Zn(2+)</name>
        <dbReference type="ChEBI" id="CHEBI:29105"/>
        <note>catalytic</note>
    </ligand>
</feature>
<comment type="caution">
    <text evidence="9">The sequence shown here is derived from an EMBL/GenBank/DDBJ whole genome shotgun (WGS) entry which is preliminary data.</text>
</comment>
<keyword evidence="10" id="KW-1185">Reference proteome</keyword>
<dbReference type="AlphaFoldDB" id="A0A1Q9JGZ4"/>
<dbReference type="SUPFAM" id="SSF51735">
    <property type="entry name" value="NAD(P)-binding Rossmann-fold domains"/>
    <property type="match status" value="1"/>
</dbReference>
<feature type="domain" description="Alcohol dehydrogenase-like N-terminal" evidence="8">
    <location>
        <begin position="25"/>
        <end position="132"/>
    </location>
</feature>